<dbReference type="Proteomes" id="UP000217528">
    <property type="component" value="Unassembled WGS sequence"/>
</dbReference>
<dbReference type="EC" id="6.3.2.13" evidence="6"/>
<comment type="caution">
    <text evidence="5">The sequence shown here is derived from an EMBL/GenBank/DDBJ whole genome shotgun (WGS) entry which is preliminary data.</text>
</comment>
<dbReference type="Proteomes" id="UP000246004">
    <property type="component" value="Unassembled WGS sequence"/>
</dbReference>
<evidence type="ECO:0000256" key="2">
    <source>
        <dbReference type="ARBA" id="ARBA00022741"/>
    </source>
</evidence>
<dbReference type="Pfam" id="PF08245">
    <property type="entry name" value="Mur_ligase_M"/>
    <property type="match status" value="1"/>
</dbReference>
<reference evidence="6 8" key="1">
    <citation type="submission" date="2016-04" db="EMBL/GenBank/DDBJ databases">
        <title>Genome sequence of Methanosphaera cuniculi DSM 4103.</title>
        <authorList>
            <person name="Poehlein A."/>
            <person name="Seedorf H."/>
            <person name="Daniel R."/>
        </authorList>
    </citation>
    <scope>NUCLEOTIDE SEQUENCE [LARGE SCALE GENOMIC DNA]</scope>
    <source>
        <strain evidence="6 8">DSM 4103</strain>
    </source>
</reference>
<keyword evidence="2" id="KW-0547">Nucleotide-binding</keyword>
<dbReference type="PANTHER" id="PTHR43024:SF1">
    <property type="entry name" value="UDP-N-ACETYLMURAMOYL-TRIPEPTIDE--D-ALANYL-D-ALANINE LIGASE"/>
    <property type="match status" value="1"/>
</dbReference>
<evidence type="ECO:0000256" key="3">
    <source>
        <dbReference type="ARBA" id="ARBA00022840"/>
    </source>
</evidence>
<dbReference type="GO" id="GO:0008765">
    <property type="term" value="F:UDP-N-acetylmuramoylalanyl-D-glutamate-2,6-diaminopimelate ligase activity"/>
    <property type="evidence" value="ECO:0007669"/>
    <property type="project" value="UniProtKB-EC"/>
</dbReference>
<name>A0A2A2HCY6_9EURY</name>
<dbReference type="GO" id="GO:0005524">
    <property type="term" value="F:ATP binding"/>
    <property type="evidence" value="ECO:0007669"/>
    <property type="project" value="UniProtKB-KW"/>
</dbReference>
<gene>
    <name evidence="6" type="primary">murE</name>
    <name evidence="5" type="ORF">ASJ82_05775</name>
    <name evidence="6" type="ORF">MSCUN_15080</name>
</gene>
<evidence type="ECO:0000313" key="6">
    <source>
        <dbReference type="EMBL" id="PWL07634.1"/>
    </source>
</evidence>
<evidence type="ECO:0000313" key="7">
    <source>
        <dbReference type="Proteomes" id="UP000217528"/>
    </source>
</evidence>
<dbReference type="SUPFAM" id="SSF53623">
    <property type="entry name" value="MurD-like peptide ligases, catalytic domain"/>
    <property type="match status" value="1"/>
</dbReference>
<evidence type="ECO:0000256" key="1">
    <source>
        <dbReference type="ARBA" id="ARBA00022598"/>
    </source>
</evidence>
<keyword evidence="7" id="KW-1185">Reference proteome</keyword>
<dbReference type="PANTHER" id="PTHR43024">
    <property type="entry name" value="UDP-N-ACETYLMURAMOYL-TRIPEPTIDE--D-ALANYL-D-ALANINE LIGASE"/>
    <property type="match status" value="1"/>
</dbReference>
<evidence type="ECO:0000259" key="4">
    <source>
        <dbReference type="Pfam" id="PF08245"/>
    </source>
</evidence>
<dbReference type="InterPro" id="IPR051046">
    <property type="entry name" value="MurCDEF_CellWall_CoF430Synth"/>
</dbReference>
<organism evidence="5 7">
    <name type="scientific">Methanosphaera cuniculi</name>
    <dbReference type="NCBI Taxonomy" id="1077256"/>
    <lineage>
        <taxon>Archaea</taxon>
        <taxon>Methanobacteriati</taxon>
        <taxon>Methanobacteriota</taxon>
        <taxon>Methanomada group</taxon>
        <taxon>Methanobacteria</taxon>
        <taxon>Methanobacteriales</taxon>
        <taxon>Methanobacteriaceae</taxon>
        <taxon>Methanosphaera</taxon>
    </lineage>
</organism>
<dbReference type="InterPro" id="IPR036565">
    <property type="entry name" value="Mur-like_cat_sf"/>
</dbReference>
<feature type="domain" description="Mur ligase central" evidence="4">
    <location>
        <begin position="112"/>
        <end position="302"/>
    </location>
</feature>
<keyword evidence="3" id="KW-0067">ATP-binding</keyword>
<dbReference type="NCBIfam" id="NF033197">
    <property type="entry name" value="F430_CfbE"/>
    <property type="match status" value="1"/>
</dbReference>
<dbReference type="EMBL" id="LMVN01000021">
    <property type="protein sequence ID" value="PAV07180.1"/>
    <property type="molecule type" value="Genomic_DNA"/>
</dbReference>
<dbReference type="AlphaFoldDB" id="A0A2A2HCY6"/>
<evidence type="ECO:0000313" key="5">
    <source>
        <dbReference type="EMBL" id="PAV07180.1"/>
    </source>
</evidence>
<dbReference type="GO" id="GO:0047482">
    <property type="term" value="F:UDP-N-acetylmuramoyl-L-alanyl-D-glutamate-L-lysine ligase activity"/>
    <property type="evidence" value="ECO:0007669"/>
    <property type="project" value="UniProtKB-EC"/>
</dbReference>
<dbReference type="RefSeq" id="WP_095608847.1">
    <property type="nucleotide sequence ID" value="NZ_LMVN01000021.1"/>
</dbReference>
<keyword evidence="1 6" id="KW-0436">Ligase</keyword>
<sequence>MLLDTQNILISDANHGGLILLDEYSKYTNDTIYFYDTYNKLTTSMKDELKEKYMVCFVDLEYVKEHIDEFISICPVHMKPLFRCDFTHHEFTGYLINEHKKCYGWNFPIVEITGVKGKTTTVNITCDLLSDFNVLSLTSEGLIFHKNKDDIILDTSLSITPASIIVALNKALNYDILDEIDFFICEVSLGITTNTDIGVLTNILENYPIAGKTNNAANAKKTVFNAKLVVCDMMTYNQYYKDNMKDDNITQVSLDNINSDIYTTNINYSLKKTEITINNKYQINCFALSDFYVKNILFAIAITQKLGLSWNDIKRNIKNIKSIKGRGSYKSVNDKIIFEDINPGLNTTSISKCIDNIKRYSDNYIIILGGDYGITCEEIDEEKLIKYMKKLTKIPIIMVGELGRSLNTKLNNKYEHFMKLEDAYEYIISNSSYDIIQIIYRSEYNSIINY</sequence>
<proteinExistence type="predicted"/>
<dbReference type="InterPro" id="IPR013221">
    <property type="entry name" value="Mur_ligase_cen"/>
</dbReference>
<dbReference type="OrthoDB" id="52890at2157"/>
<reference evidence="5 7" key="2">
    <citation type="journal article" date="2017" name="BMC Genomics">
        <title>Genomic analysis of methanogenic archaea reveals a shift towards energy conservation.</title>
        <authorList>
            <person name="Gilmore S.P."/>
            <person name="Henske J.K."/>
            <person name="Sexton J.A."/>
            <person name="Solomon K.V."/>
            <person name="Seppala S."/>
            <person name="Yoo J.I."/>
            <person name="Huyett L.M."/>
            <person name="Pressman A."/>
            <person name="Cogan J.Z."/>
            <person name="Kivenson V."/>
            <person name="Peng X."/>
            <person name="Tan Y."/>
            <person name="Valentine D.L."/>
            <person name="O'Malley M.A."/>
        </authorList>
    </citation>
    <scope>NUCLEOTIDE SEQUENCE [LARGE SCALE GENOMIC DNA]</scope>
    <source>
        <strain evidence="5 7">1R-7</strain>
    </source>
</reference>
<dbReference type="EC" id="6.3.2.7" evidence="6"/>
<protein>
    <submittedName>
        <fullName evidence="6">UDP-N-acetylmuramoyl-L-alanyl-D-glutamate--2, 6-diaminopimelate ligase</fullName>
        <ecNumber evidence="6">6.3.2.13</ecNumber>
        <ecNumber evidence="6">6.3.2.7</ecNumber>
    </submittedName>
</protein>
<accession>A0A2A2HCY6</accession>
<dbReference type="Gene3D" id="3.40.1190.10">
    <property type="entry name" value="Mur-like, catalytic domain"/>
    <property type="match status" value="1"/>
</dbReference>
<evidence type="ECO:0000313" key="8">
    <source>
        <dbReference type="Proteomes" id="UP000246004"/>
    </source>
</evidence>
<dbReference type="EMBL" id="LWMS01000046">
    <property type="protein sequence ID" value="PWL07634.1"/>
    <property type="molecule type" value="Genomic_DNA"/>
</dbReference>